<keyword evidence="2" id="KW-1185">Reference proteome</keyword>
<sequence>MLKINTYCLTSSIYVPLSSLEANQLVDILPSLKGMLGIRAREFELRWMHGRETYDISFLMLSSSCCCRSSPRCGEWKTRVGMGGPSAIGSVIILRSAPDWLHEEERFAFGVNSEGAILADLSYC</sequence>
<accession>A0A4S8J1T1</accession>
<gene>
    <name evidence="1" type="ORF">C4D60_Mb11t04600</name>
</gene>
<reference evidence="1 2" key="1">
    <citation type="journal article" date="2019" name="Nat. Plants">
        <title>Genome sequencing of Musa balbisiana reveals subgenome evolution and function divergence in polyploid bananas.</title>
        <authorList>
            <person name="Yao X."/>
        </authorList>
    </citation>
    <scope>NUCLEOTIDE SEQUENCE [LARGE SCALE GENOMIC DNA]</scope>
    <source>
        <strain evidence="2">cv. DH-PKW</strain>
        <tissue evidence="1">Leaves</tissue>
    </source>
</reference>
<dbReference type="EMBL" id="PYDT01000007">
    <property type="protein sequence ID" value="THU55251.1"/>
    <property type="molecule type" value="Genomic_DNA"/>
</dbReference>
<name>A0A4S8J1T1_MUSBA</name>
<evidence type="ECO:0000313" key="1">
    <source>
        <dbReference type="EMBL" id="THU55251.1"/>
    </source>
</evidence>
<protein>
    <submittedName>
        <fullName evidence="1">Uncharacterized protein</fullName>
    </submittedName>
</protein>
<dbReference type="Proteomes" id="UP000317650">
    <property type="component" value="Chromosome 11"/>
</dbReference>
<evidence type="ECO:0000313" key="2">
    <source>
        <dbReference type="Proteomes" id="UP000317650"/>
    </source>
</evidence>
<dbReference type="AlphaFoldDB" id="A0A4S8J1T1"/>
<proteinExistence type="predicted"/>
<comment type="caution">
    <text evidence="1">The sequence shown here is derived from an EMBL/GenBank/DDBJ whole genome shotgun (WGS) entry which is preliminary data.</text>
</comment>
<organism evidence="1 2">
    <name type="scientific">Musa balbisiana</name>
    <name type="common">Banana</name>
    <dbReference type="NCBI Taxonomy" id="52838"/>
    <lineage>
        <taxon>Eukaryota</taxon>
        <taxon>Viridiplantae</taxon>
        <taxon>Streptophyta</taxon>
        <taxon>Embryophyta</taxon>
        <taxon>Tracheophyta</taxon>
        <taxon>Spermatophyta</taxon>
        <taxon>Magnoliopsida</taxon>
        <taxon>Liliopsida</taxon>
        <taxon>Zingiberales</taxon>
        <taxon>Musaceae</taxon>
        <taxon>Musa</taxon>
    </lineage>
</organism>